<accession>A0A1Q8I264</accession>
<sequence length="257" mass="26954">MTSTAPAVSVACGIDIGGSGVKSALVDLATGTFIGERVRIDTPEESTPAAVAEVCRELLEQLEVGDDVPVGVALPAPIVHGTVPFIANLDKSWTGVNLTELMREHLGRQVTGLNDADAAGLAEVAFGAAKDVPGTIIVTTLGTGIGSAVIVDGTLVPNTELGHLEIDGYDAESRASAGQRTVQDLSWKKWAKRLQRYYSHVEMLFSPDLFVVGGGVSRKHEKYLPLLDLKTPIVPAQLLNTAGIVGAAYQASRARTS</sequence>
<evidence type="ECO:0000256" key="1">
    <source>
        <dbReference type="ARBA" id="ARBA00006479"/>
    </source>
</evidence>
<reference evidence="2 3" key="1">
    <citation type="submission" date="2016-12" db="EMBL/GenBank/DDBJ databases">
        <title>Genomic comparison of strains in the 'Actinomyces naeslundii' group.</title>
        <authorList>
            <person name="Mughal S.R."/>
            <person name="Do T."/>
            <person name="Gilbert S.C."/>
            <person name="Witherden E.A."/>
            <person name="Didelot X."/>
            <person name="Beighton D."/>
        </authorList>
    </citation>
    <scope>NUCLEOTIDE SEQUENCE [LARGE SCALE GENOMIC DNA]</scope>
    <source>
        <strain evidence="2 3">S64C</strain>
    </source>
</reference>
<dbReference type="InterPro" id="IPR043129">
    <property type="entry name" value="ATPase_NBD"/>
</dbReference>
<dbReference type="PANTHER" id="PTHR18964:SF146">
    <property type="entry name" value="POLYPHOSPHATE GLUCOKINASE"/>
    <property type="match status" value="1"/>
</dbReference>
<dbReference type="GO" id="GO:0016301">
    <property type="term" value="F:kinase activity"/>
    <property type="evidence" value="ECO:0007669"/>
    <property type="project" value="UniProtKB-KW"/>
</dbReference>
<keyword evidence="2" id="KW-0808">Transferase</keyword>
<evidence type="ECO:0000313" key="2">
    <source>
        <dbReference type="EMBL" id="OLL15191.1"/>
    </source>
</evidence>
<name>A0A1Q8I264_9ACTO</name>
<gene>
    <name evidence="2" type="ORF">BKH32_04795</name>
</gene>
<dbReference type="PANTHER" id="PTHR18964">
    <property type="entry name" value="ROK (REPRESSOR, ORF, KINASE) FAMILY"/>
    <property type="match status" value="1"/>
</dbReference>
<comment type="caution">
    <text evidence="2">The sequence shown here is derived from an EMBL/GenBank/DDBJ whole genome shotgun (WGS) entry which is preliminary data.</text>
</comment>
<dbReference type="InterPro" id="IPR000600">
    <property type="entry name" value="ROK"/>
</dbReference>
<dbReference type="Proteomes" id="UP000185736">
    <property type="component" value="Unassembled WGS sequence"/>
</dbReference>
<dbReference type="AlphaFoldDB" id="A0A1Q8I264"/>
<evidence type="ECO:0000313" key="3">
    <source>
        <dbReference type="Proteomes" id="UP000185736"/>
    </source>
</evidence>
<protein>
    <submittedName>
        <fullName evidence="2">Polyphosphate glucokinase</fullName>
    </submittedName>
</protein>
<proteinExistence type="inferred from homology"/>
<dbReference type="SUPFAM" id="SSF53067">
    <property type="entry name" value="Actin-like ATPase domain"/>
    <property type="match status" value="1"/>
</dbReference>
<dbReference type="RefSeq" id="WP_075248879.1">
    <property type="nucleotide sequence ID" value="NZ_MSGO01000015.1"/>
</dbReference>
<dbReference type="EMBL" id="MSGO01000015">
    <property type="protein sequence ID" value="OLL15191.1"/>
    <property type="molecule type" value="Genomic_DNA"/>
</dbReference>
<keyword evidence="2" id="KW-0418">Kinase</keyword>
<comment type="similarity">
    <text evidence="1">Belongs to the ROK (NagC/XylR) family.</text>
</comment>
<dbReference type="Gene3D" id="3.30.420.40">
    <property type="match status" value="2"/>
</dbReference>
<dbReference type="NCBIfam" id="NF045942">
    <property type="entry name" value="PolPhglucPhase"/>
    <property type="match status" value="1"/>
</dbReference>
<dbReference type="Pfam" id="PF00480">
    <property type="entry name" value="ROK"/>
    <property type="match status" value="1"/>
</dbReference>
<organism evidence="2 3">
    <name type="scientific">Actinomyces oris</name>
    <dbReference type="NCBI Taxonomy" id="544580"/>
    <lineage>
        <taxon>Bacteria</taxon>
        <taxon>Bacillati</taxon>
        <taxon>Actinomycetota</taxon>
        <taxon>Actinomycetes</taxon>
        <taxon>Actinomycetales</taxon>
        <taxon>Actinomycetaceae</taxon>
        <taxon>Actinomyces</taxon>
    </lineage>
</organism>
<dbReference type="CDD" id="cd24058">
    <property type="entry name" value="ASKHA_NBD_ROK_PPGK"/>
    <property type="match status" value="1"/>
</dbReference>